<evidence type="ECO:0000256" key="2">
    <source>
        <dbReference type="ARBA" id="ARBA00023043"/>
    </source>
</evidence>
<organism evidence="4 5">
    <name type="scientific">Pinctada imbricata</name>
    <name type="common">Atlantic pearl-oyster</name>
    <name type="synonym">Pinctada martensii</name>
    <dbReference type="NCBI Taxonomy" id="66713"/>
    <lineage>
        <taxon>Eukaryota</taxon>
        <taxon>Metazoa</taxon>
        <taxon>Spiralia</taxon>
        <taxon>Lophotrochozoa</taxon>
        <taxon>Mollusca</taxon>
        <taxon>Bivalvia</taxon>
        <taxon>Autobranchia</taxon>
        <taxon>Pteriomorphia</taxon>
        <taxon>Pterioida</taxon>
        <taxon>Pterioidea</taxon>
        <taxon>Pteriidae</taxon>
        <taxon>Pinctada</taxon>
    </lineage>
</organism>
<feature type="repeat" description="ANK" evidence="3">
    <location>
        <begin position="359"/>
        <end position="391"/>
    </location>
</feature>
<dbReference type="Gene3D" id="1.25.40.20">
    <property type="entry name" value="Ankyrin repeat-containing domain"/>
    <property type="match status" value="3"/>
</dbReference>
<dbReference type="SMART" id="SM00248">
    <property type="entry name" value="ANK"/>
    <property type="match status" value="6"/>
</dbReference>
<dbReference type="PROSITE" id="PS50297">
    <property type="entry name" value="ANK_REP_REGION"/>
    <property type="match status" value="4"/>
</dbReference>
<dbReference type="EMBL" id="VSWD01000010">
    <property type="protein sequence ID" value="KAK3090506.1"/>
    <property type="molecule type" value="Genomic_DNA"/>
</dbReference>
<dbReference type="InterPro" id="IPR002110">
    <property type="entry name" value="Ankyrin_rpt"/>
</dbReference>
<evidence type="ECO:0000313" key="4">
    <source>
        <dbReference type="EMBL" id="KAK3090506.1"/>
    </source>
</evidence>
<accession>A0AA89BQQ3</accession>
<dbReference type="PROSITE" id="PS50088">
    <property type="entry name" value="ANK_REPEAT"/>
    <property type="match status" value="4"/>
</dbReference>
<dbReference type="Pfam" id="PF12796">
    <property type="entry name" value="Ank_2"/>
    <property type="match status" value="2"/>
</dbReference>
<protein>
    <submittedName>
        <fullName evidence="4">Uncharacterized protein</fullName>
    </submittedName>
</protein>
<dbReference type="Proteomes" id="UP001186944">
    <property type="component" value="Unassembled WGS sequence"/>
</dbReference>
<keyword evidence="2 3" id="KW-0040">ANK repeat</keyword>
<evidence type="ECO:0000256" key="1">
    <source>
        <dbReference type="ARBA" id="ARBA00022737"/>
    </source>
</evidence>
<dbReference type="SUPFAM" id="SSF48403">
    <property type="entry name" value="Ankyrin repeat"/>
    <property type="match status" value="2"/>
</dbReference>
<dbReference type="PANTHER" id="PTHR24201">
    <property type="entry name" value="ANK_REP_REGION DOMAIN-CONTAINING PROTEIN"/>
    <property type="match status" value="1"/>
</dbReference>
<dbReference type="Pfam" id="PF13857">
    <property type="entry name" value="Ank_5"/>
    <property type="match status" value="2"/>
</dbReference>
<feature type="repeat" description="ANK" evidence="3">
    <location>
        <begin position="168"/>
        <end position="200"/>
    </location>
</feature>
<dbReference type="InterPro" id="IPR050776">
    <property type="entry name" value="Ank_Repeat/CDKN_Inhibitor"/>
</dbReference>
<sequence>MASDFTGQELIQAAIYDDVDLLKCLLEGECMSLIDVQDRMGRTPVYTAVSNNSIKCLQVLLDSGADPNIAAGKHFHQMTPLHYALQDEKMAMVKWLLEHGADYNIRDASGSSPLDIAHNFGQEWIDIFENEMEFTNACLDEDVETMKKVLTECPSNTGNIINTKVTGEGLTPLCWACKCGNIDMVQFLLSNGADPKLPSTDDSYPVHFACRFEQIDCLRLLIENKHREVTSPFGSRSSKFRCRQVLLEYKYPEVLLTTYRDDEAQVTYKFAFDVNGTDNFGFAAIHMAAERRAREIIEYFVRFSVKSESNAKNRALRQRVNSNLIFSVDPGNLSTSQGGQVSNSKGLHHPVKINITGRNSYTPLHLAVKYKFLDITNILLKNGADVNLLANDRWRE</sequence>
<gene>
    <name evidence="4" type="ORF">FSP39_012367</name>
</gene>
<reference evidence="4" key="1">
    <citation type="submission" date="2019-08" db="EMBL/GenBank/DDBJ databases">
        <title>The improved chromosome-level genome for the pearl oyster Pinctada fucata martensii using PacBio sequencing and Hi-C.</title>
        <authorList>
            <person name="Zheng Z."/>
        </authorList>
    </citation>
    <scope>NUCLEOTIDE SEQUENCE</scope>
    <source>
        <strain evidence="4">ZZ-2019</strain>
        <tissue evidence="4">Adductor muscle</tissue>
    </source>
</reference>
<dbReference type="PANTHER" id="PTHR24201:SF15">
    <property type="entry name" value="ANKYRIN REPEAT DOMAIN-CONTAINING PROTEIN 66"/>
    <property type="match status" value="1"/>
</dbReference>
<proteinExistence type="predicted"/>
<comment type="caution">
    <text evidence="4">The sequence shown here is derived from an EMBL/GenBank/DDBJ whole genome shotgun (WGS) entry which is preliminary data.</text>
</comment>
<keyword evidence="5" id="KW-1185">Reference proteome</keyword>
<feature type="repeat" description="ANK" evidence="3">
    <location>
        <begin position="40"/>
        <end position="72"/>
    </location>
</feature>
<feature type="repeat" description="ANK" evidence="3">
    <location>
        <begin position="76"/>
        <end position="108"/>
    </location>
</feature>
<name>A0AA89BQQ3_PINIB</name>
<dbReference type="InterPro" id="IPR036770">
    <property type="entry name" value="Ankyrin_rpt-contain_sf"/>
</dbReference>
<evidence type="ECO:0000256" key="3">
    <source>
        <dbReference type="PROSITE-ProRule" id="PRU00023"/>
    </source>
</evidence>
<evidence type="ECO:0000313" key="5">
    <source>
        <dbReference type="Proteomes" id="UP001186944"/>
    </source>
</evidence>
<dbReference type="AlphaFoldDB" id="A0AA89BQQ3"/>
<keyword evidence="1" id="KW-0677">Repeat</keyword>